<dbReference type="InterPro" id="IPR035965">
    <property type="entry name" value="PAS-like_dom_sf"/>
</dbReference>
<dbReference type="Pfam" id="PF08448">
    <property type="entry name" value="PAS_4"/>
    <property type="match status" value="1"/>
</dbReference>
<dbReference type="Gene3D" id="1.10.287.130">
    <property type="match status" value="1"/>
</dbReference>
<dbReference type="NCBIfam" id="TIGR00229">
    <property type="entry name" value="sensory_box"/>
    <property type="match status" value="1"/>
</dbReference>
<protein>
    <recommendedName>
        <fullName evidence="2">histidine kinase</fullName>
        <ecNumber evidence="2">2.7.13.3</ecNumber>
    </recommendedName>
</protein>
<evidence type="ECO:0000313" key="11">
    <source>
        <dbReference type="Proteomes" id="UP001595791"/>
    </source>
</evidence>
<feature type="domain" description="PAS" evidence="9">
    <location>
        <begin position="159"/>
        <end position="229"/>
    </location>
</feature>
<dbReference type="Gene3D" id="3.30.450.20">
    <property type="entry name" value="PAS domain"/>
    <property type="match status" value="1"/>
</dbReference>
<accession>A0ABV8MN27</accession>
<feature type="coiled-coil region" evidence="7">
    <location>
        <begin position="135"/>
        <end position="169"/>
    </location>
</feature>
<keyword evidence="11" id="KW-1185">Reference proteome</keyword>
<dbReference type="InterPro" id="IPR005467">
    <property type="entry name" value="His_kinase_dom"/>
</dbReference>
<name>A0ABV8MN27_9NEIS</name>
<dbReference type="InterPro" id="IPR003594">
    <property type="entry name" value="HATPase_dom"/>
</dbReference>
<evidence type="ECO:0000259" key="9">
    <source>
        <dbReference type="PROSITE" id="PS50112"/>
    </source>
</evidence>
<dbReference type="PROSITE" id="PS50109">
    <property type="entry name" value="HIS_KIN"/>
    <property type="match status" value="1"/>
</dbReference>
<dbReference type="EMBL" id="JBHSBU010000001">
    <property type="protein sequence ID" value="MFC4159454.1"/>
    <property type="molecule type" value="Genomic_DNA"/>
</dbReference>
<keyword evidence="7" id="KW-0175">Coiled coil</keyword>
<dbReference type="Pfam" id="PF00512">
    <property type="entry name" value="HisKA"/>
    <property type="match status" value="1"/>
</dbReference>
<reference evidence="11" key="1">
    <citation type="journal article" date="2019" name="Int. J. Syst. Evol. Microbiol.">
        <title>The Global Catalogue of Microorganisms (GCM) 10K type strain sequencing project: providing services to taxonomists for standard genome sequencing and annotation.</title>
        <authorList>
            <consortium name="The Broad Institute Genomics Platform"/>
            <consortium name="The Broad Institute Genome Sequencing Center for Infectious Disease"/>
            <person name="Wu L."/>
            <person name="Ma J."/>
        </authorList>
    </citation>
    <scope>NUCLEOTIDE SEQUENCE [LARGE SCALE GENOMIC DNA]</scope>
    <source>
        <strain evidence="11">LMG 29894</strain>
    </source>
</reference>
<dbReference type="CDD" id="cd00082">
    <property type="entry name" value="HisKA"/>
    <property type="match status" value="1"/>
</dbReference>
<dbReference type="PROSITE" id="PS50112">
    <property type="entry name" value="PAS"/>
    <property type="match status" value="1"/>
</dbReference>
<evidence type="ECO:0000256" key="4">
    <source>
        <dbReference type="ARBA" id="ARBA00022679"/>
    </source>
</evidence>
<dbReference type="InterPro" id="IPR036890">
    <property type="entry name" value="HATPase_C_sf"/>
</dbReference>
<dbReference type="SMART" id="SM00387">
    <property type="entry name" value="HATPase_c"/>
    <property type="match status" value="1"/>
</dbReference>
<proteinExistence type="predicted"/>
<evidence type="ECO:0000313" key="10">
    <source>
        <dbReference type="EMBL" id="MFC4159454.1"/>
    </source>
</evidence>
<dbReference type="GO" id="GO:0005524">
    <property type="term" value="F:ATP binding"/>
    <property type="evidence" value="ECO:0007669"/>
    <property type="project" value="UniProtKB-KW"/>
</dbReference>
<dbReference type="InterPro" id="IPR036097">
    <property type="entry name" value="HisK_dim/P_sf"/>
</dbReference>
<dbReference type="SMART" id="SM00388">
    <property type="entry name" value="HisKA"/>
    <property type="match status" value="1"/>
</dbReference>
<dbReference type="InterPro" id="IPR050351">
    <property type="entry name" value="BphY/WalK/GraS-like"/>
</dbReference>
<dbReference type="SUPFAM" id="SSF47384">
    <property type="entry name" value="Homodimeric domain of signal transducing histidine kinase"/>
    <property type="match status" value="1"/>
</dbReference>
<evidence type="ECO:0000256" key="7">
    <source>
        <dbReference type="SAM" id="Coils"/>
    </source>
</evidence>
<evidence type="ECO:0000256" key="1">
    <source>
        <dbReference type="ARBA" id="ARBA00000085"/>
    </source>
</evidence>
<keyword evidence="6" id="KW-0472">Membrane</keyword>
<keyword evidence="10" id="KW-0067">ATP-binding</keyword>
<sequence length="529" mass="59296">MTSVAAAEPDDRFLSVITPAPVGFRTVALEKRDLMGQPVAVYTDSLDRLLPLVFGFTERVQGVIVTPADQVGQKRLGPLLWQVSAPPDLLGSLRPLLQALLDTVGQLAAQRETNIEIACALERTRFDLDTVRSDYQRVTSRLQTQVQELLEAQRELADSESRLRQIVDLMPQLIYATDLQGRVLLANTAFARLLDEPVEALLGRGESELALSETWRTVSRKGNDSIQRNGQSLVLAELALQERGSERRVFQLAKLPFRLPGSSEEAVLTVASDISERYAFERRILSLNEELEQRVTRRTSELEGLNKELETFSYSVSHDLRSPLRAIHGFTQILNEELADQLNAEHADLFQRIIAAARRMNQLIDDMLTLARASKASVQREPVDLAVLAQQVFSSQHHLIGRRDVRLNVMPSLHAQADPRLLRLVLENLIGNAIKFTRSREVAQIEVGWASAQDTVAFFVRDNGAGFDMQWASKLFAPFQRLHNDQEYEGTGVGLATVKRVIQRHGGRIWAESSPDSGATFYFTLPDQF</sequence>
<organism evidence="10 11">
    <name type="scientific">Chitinimonas lacunae</name>
    <dbReference type="NCBI Taxonomy" id="1963018"/>
    <lineage>
        <taxon>Bacteria</taxon>
        <taxon>Pseudomonadati</taxon>
        <taxon>Pseudomonadota</taxon>
        <taxon>Betaproteobacteria</taxon>
        <taxon>Neisseriales</taxon>
        <taxon>Chitinibacteraceae</taxon>
        <taxon>Chitinimonas</taxon>
    </lineage>
</organism>
<dbReference type="InterPro" id="IPR004358">
    <property type="entry name" value="Sig_transdc_His_kin-like_C"/>
</dbReference>
<dbReference type="Gene3D" id="3.30.565.10">
    <property type="entry name" value="Histidine kinase-like ATPase, C-terminal domain"/>
    <property type="match status" value="1"/>
</dbReference>
<dbReference type="InterPro" id="IPR003661">
    <property type="entry name" value="HisK_dim/P_dom"/>
</dbReference>
<dbReference type="PRINTS" id="PR00344">
    <property type="entry name" value="BCTRLSENSOR"/>
</dbReference>
<dbReference type="Proteomes" id="UP001595791">
    <property type="component" value="Unassembled WGS sequence"/>
</dbReference>
<dbReference type="PANTHER" id="PTHR42878">
    <property type="entry name" value="TWO-COMPONENT HISTIDINE KINASE"/>
    <property type="match status" value="1"/>
</dbReference>
<feature type="domain" description="Histidine kinase" evidence="8">
    <location>
        <begin position="315"/>
        <end position="529"/>
    </location>
</feature>
<keyword evidence="5" id="KW-0418">Kinase</keyword>
<evidence type="ECO:0000256" key="5">
    <source>
        <dbReference type="ARBA" id="ARBA00022777"/>
    </source>
</evidence>
<dbReference type="SUPFAM" id="SSF55874">
    <property type="entry name" value="ATPase domain of HSP90 chaperone/DNA topoisomerase II/histidine kinase"/>
    <property type="match status" value="1"/>
</dbReference>
<dbReference type="InterPro" id="IPR000014">
    <property type="entry name" value="PAS"/>
</dbReference>
<comment type="caution">
    <text evidence="10">The sequence shown here is derived from an EMBL/GenBank/DDBJ whole genome shotgun (WGS) entry which is preliminary data.</text>
</comment>
<dbReference type="SMART" id="SM00091">
    <property type="entry name" value="PAS"/>
    <property type="match status" value="1"/>
</dbReference>
<evidence type="ECO:0000256" key="2">
    <source>
        <dbReference type="ARBA" id="ARBA00012438"/>
    </source>
</evidence>
<dbReference type="Pfam" id="PF02518">
    <property type="entry name" value="HATPase_c"/>
    <property type="match status" value="1"/>
</dbReference>
<keyword evidence="4" id="KW-0808">Transferase</keyword>
<evidence type="ECO:0000259" key="8">
    <source>
        <dbReference type="PROSITE" id="PS50109"/>
    </source>
</evidence>
<keyword evidence="3" id="KW-0597">Phosphoprotein</keyword>
<evidence type="ECO:0000256" key="6">
    <source>
        <dbReference type="ARBA" id="ARBA00023136"/>
    </source>
</evidence>
<dbReference type="RefSeq" id="WP_378163221.1">
    <property type="nucleotide sequence ID" value="NZ_JBHSBU010000001.1"/>
</dbReference>
<dbReference type="SUPFAM" id="SSF55785">
    <property type="entry name" value="PYP-like sensor domain (PAS domain)"/>
    <property type="match status" value="1"/>
</dbReference>
<keyword evidence="10" id="KW-0547">Nucleotide-binding</keyword>
<gene>
    <name evidence="10" type="ORF">ACFOW7_08820</name>
</gene>
<dbReference type="EC" id="2.7.13.3" evidence="2"/>
<comment type="catalytic activity">
    <reaction evidence="1">
        <text>ATP + protein L-histidine = ADP + protein N-phospho-L-histidine.</text>
        <dbReference type="EC" id="2.7.13.3"/>
    </reaction>
</comment>
<evidence type="ECO:0000256" key="3">
    <source>
        <dbReference type="ARBA" id="ARBA00022553"/>
    </source>
</evidence>
<dbReference type="InterPro" id="IPR013656">
    <property type="entry name" value="PAS_4"/>
</dbReference>
<dbReference type="PANTHER" id="PTHR42878:SF15">
    <property type="entry name" value="BACTERIOPHYTOCHROME"/>
    <property type="match status" value="1"/>
</dbReference>